<evidence type="ECO:0000313" key="11">
    <source>
        <dbReference type="EMBL" id="KAL3418048.1"/>
    </source>
</evidence>
<dbReference type="Gene3D" id="1.10.510.10">
    <property type="entry name" value="Transferase(Phosphotransferase) domain 1"/>
    <property type="match status" value="1"/>
</dbReference>
<keyword evidence="5" id="KW-0418">Kinase</keyword>
<evidence type="ECO:0000256" key="4">
    <source>
        <dbReference type="ARBA" id="ARBA00022741"/>
    </source>
</evidence>
<dbReference type="Pfam" id="PF00069">
    <property type="entry name" value="Pkinase"/>
    <property type="match status" value="1"/>
</dbReference>
<protein>
    <recommendedName>
        <fullName evidence="1">non-specific serine/threonine protein kinase</fullName>
        <ecNumber evidence="1">2.7.11.1</ecNumber>
    </recommendedName>
</protein>
<dbReference type="SUPFAM" id="SSF56112">
    <property type="entry name" value="Protein kinase-like (PK-like)"/>
    <property type="match status" value="1"/>
</dbReference>
<dbReference type="EMBL" id="JBFCZG010000010">
    <property type="protein sequence ID" value="KAL3418048.1"/>
    <property type="molecule type" value="Genomic_DNA"/>
</dbReference>
<dbReference type="PROSITE" id="PS50011">
    <property type="entry name" value="PROTEIN_KINASE_DOM"/>
    <property type="match status" value="1"/>
</dbReference>
<evidence type="ECO:0000256" key="2">
    <source>
        <dbReference type="ARBA" id="ARBA00022527"/>
    </source>
</evidence>
<evidence type="ECO:0000256" key="1">
    <source>
        <dbReference type="ARBA" id="ARBA00012513"/>
    </source>
</evidence>
<reference evidence="11 12" key="1">
    <citation type="submission" date="2024-06" db="EMBL/GenBank/DDBJ databases">
        <title>Complete genome of Phlyctema vagabunda strain 19-DSS-EL-015.</title>
        <authorList>
            <person name="Fiorenzani C."/>
        </authorList>
    </citation>
    <scope>NUCLEOTIDE SEQUENCE [LARGE SCALE GENOMIC DNA]</scope>
    <source>
        <strain evidence="11 12">19-DSS-EL-015</strain>
    </source>
</reference>
<dbReference type="PANTHER" id="PTHR43671">
    <property type="entry name" value="SERINE/THREONINE-PROTEIN KINASE NEK"/>
    <property type="match status" value="1"/>
</dbReference>
<evidence type="ECO:0000256" key="3">
    <source>
        <dbReference type="ARBA" id="ARBA00022679"/>
    </source>
</evidence>
<dbReference type="InterPro" id="IPR011009">
    <property type="entry name" value="Kinase-like_dom_sf"/>
</dbReference>
<evidence type="ECO:0000256" key="6">
    <source>
        <dbReference type="ARBA" id="ARBA00022840"/>
    </source>
</evidence>
<evidence type="ECO:0000256" key="5">
    <source>
        <dbReference type="ARBA" id="ARBA00022777"/>
    </source>
</evidence>
<comment type="caution">
    <text evidence="11">The sequence shown here is derived from an EMBL/GenBank/DDBJ whole genome shotgun (WGS) entry which is preliminary data.</text>
</comment>
<keyword evidence="3" id="KW-0808">Transferase</keyword>
<organism evidence="11 12">
    <name type="scientific">Phlyctema vagabunda</name>
    <dbReference type="NCBI Taxonomy" id="108571"/>
    <lineage>
        <taxon>Eukaryota</taxon>
        <taxon>Fungi</taxon>
        <taxon>Dikarya</taxon>
        <taxon>Ascomycota</taxon>
        <taxon>Pezizomycotina</taxon>
        <taxon>Leotiomycetes</taxon>
        <taxon>Helotiales</taxon>
        <taxon>Dermateaceae</taxon>
        <taxon>Phlyctema</taxon>
    </lineage>
</organism>
<keyword evidence="12" id="KW-1185">Reference proteome</keyword>
<sequence>MPINSRYDLQEHIDEIGPHGTTQYLTSVVRRSDNEHFLAVPFRLLYELEDDPKEAPRRKGPPSTPRTTEFDANGNPVLWQDDNTPKLDENGNRIFLDTTGCEVINGITTRNGEPCPPYGEGFIRLPAGYDEEGEREVRISEFLAQRRATWRKRSMLNILLPIAATSVSRILNHPNIVSLADIVDEMDTAWAGNHSGSFASCIIWEDMNAGDLTKLLPSTIPPYADVQAWFSLVQPDPQRFSLPESLCWHVLTSISRALLWLHYGAKETPEVQGGWAFQDEDWQTIFHRDINPGNIFFKKPTGDETYGECKLGGFTFCKLAPDIFQPEVEVPRDVQAYNRYFWSPEIFRREQTFGIPSEIYALGAVLYNMMTGMPPPRSRADNHQFNMSRMNDRGFSTGLRRIVEVMLHQDYWQRPSTLQLYNLANDGYRKWRATTLDGGQYVDVKDKNLARIYIGENRHHRGRALKGTRWEDWKVHTGAT</sequence>
<evidence type="ECO:0000256" key="9">
    <source>
        <dbReference type="SAM" id="MobiDB-lite"/>
    </source>
</evidence>
<dbReference type="InterPro" id="IPR000719">
    <property type="entry name" value="Prot_kinase_dom"/>
</dbReference>
<name>A0ABR4P411_9HELO</name>
<comment type="catalytic activity">
    <reaction evidence="7">
        <text>L-threonyl-[protein] + ATP = O-phospho-L-threonyl-[protein] + ADP + H(+)</text>
        <dbReference type="Rhea" id="RHEA:46608"/>
        <dbReference type="Rhea" id="RHEA-COMP:11060"/>
        <dbReference type="Rhea" id="RHEA-COMP:11605"/>
        <dbReference type="ChEBI" id="CHEBI:15378"/>
        <dbReference type="ChEBI" id="CHEBI:30013"/>
        <dbReference type="ChEBI" id="CHEBI:30616"/>
        <dbReference type="ChEBI" id="CHEBI:61977"/>
        <dbReference type="ChEBI" id="CHEBI:456216"/>
        <dbReference type="EC" id="2.7.11.1"/>
    </reaction>
</comment>
<keyword evidence="6" id="KW-0067">ATP-binding</keyword>
<keyword evidence="2" id="KW-0723">Serine/threonine-protein kinase</keyword>
<dbReference type="PANTHER" id="PTHR43671:SF98">
    <property type="entry name" value="SERINE_THREONINE-PROTEIN KINASE NEK11"/>
    <property type="match status" value="1"/>
</dbReference>
<dbReference type="SMART" id="SM00220">
    <property type="entry name" value="S_TKc"/>
    <property type="match status" value="1"/>
</dbReference>
<evidence type="ECO:0000313" key="12">
    <source>
        <dbReference type="Proteomes" id="UP001629113"/>
    </source>
</evidence>
<feature type="region of interest" description="Disordered" evidence="9">
    <location>
        <begin position="51"/>
        <end position="85"/>
    </location>
</feature>
<dbReference type="EC" id="2.7.11.1" evidence="1"/>
<feature type="domain" description="Protein kinase" evidence="10">
    <location>
        <begin position="84"/>
        <end position="429"/>
    </location>
</feature>
<evidence type="ECO:0000259" key="10">
    <source>
        <dbReference type="PROSITE" id="PS50011"/>
    </source>
</evidence>
<keyword evidence="4" id="KW-0547">Nucleotide-binding</keyword>
<accession>A0ABR4P411</accession>
<dbReference type="Proteomes" id="UP001629113">
    <property type="component" value="Unassembled WGS sequence"/>
</dbReference>
<evidence type="ECO:0000256" key="7">
    <source>
        <dbReference type="ARBA" id="ARBA00047899"/>
    </source>
</evidence>
<evidence type="ECO:0000256" key="8">
    <source>
        <dbReference type="ARBA" id="ARBA00048679"/>
    </source>
</evidence>
<dbReference type="InterPro" id="IPR050660">
    <property type="entry name" value="NEK_Ser/Thr_kinase"/>
</dbReference>
<proteinExistence type="predicted"/>
<comment type="catalytic activity">
    <reaction evidence="8">
        <text>L-seryl-[protein] + ATP = O-phospho-L-seryl-[protein] + ADP + H(+)</text>
        <dbReference type="Rhea" id="RHEA:17989"/>
        <dbReference type="Rhea" id="RHEA-COMP:9863"/>
        <dbReference type="Rhea" id="RHEA-COMP:11604"/>
        <dbReference type="ChEBI" id="CHEBI:15378"/>
        <dbReference type="ChEBI" id="CHEBI:29999"/>
        <dbReference type="ChEBI" id="CHEBI:30616"/>
        <dbReference type="ChEBI" id="CHEBI:83421"/>
        <dbReference type="ChEBI" id="CHEBI:456216"/>
        <dbReference type="EC" id="2.7.11.1"/>
    </reaction>
</comment>
<gene>
    <name evidence="11" type="ORF">PVAG01_11058</name>
</gene>